<reference evidence="1" key="1">
    <citation type="submission" date="2014-09" db="EMBL/GenBank/DDBJ databases">
        <authorList>
            <person name="Magalhaes I.L.F."/>
            <person name="Oliveira U."/>
            <person name="Santos F.R."/>
            <person name="Vidigal T.H.D.A."/>
            <person name="Brescovit A.D."/>
            <person name="Santos A.J."/>
        </authorList>
    </citation>
    <scope>NUCLEOTIDE SEQUENCE</scope>
    <source>
        <tissue evidence="1">Shoot tissue taken approximately 20 cm above the soil surface</tissue>
    </source>
</reference>
<name>A0A0A9CZT4_ARUDO</name>
<dbReference type="EMBL" id="GBRH01217947">
    <property type="protein sequence ID" value="JAD79948.1"/>
    <property type="molecule type" value="Transcribed_RNA"/>
</dbReference>
<evidence type="ECO:0000313" key="1">
    <source>
        <dbReference type="EMBL" id="JAD79948.1"/>
    </source>
</evidence>
<accession>A0A0A9CZT4</accession>
<organism evidence="1">
    <name type="scientific">Arundo donax</name>
    <name type="common">Giant reed</name>
    <name type="synonym">Donax arundinaceus</name>
    <dbReference type="NCBI Taxonomy" id="35708"/>
    <lineage>
        <taxon>Eukaryota</taxon>
        <taxon>Viridiplantae</taxon>
        <taxon>Streptophyta</taxon>
        <taxon>Embryophyta</taxon>
        <taxon>Tracheophyta</taxon>
        <taxon>Spermatophyta</taxon>
        <taxon>Magnoliopsida</taxon>
        <taxon>Liliopsida</taxon>
        <taxon>Poales</taxon>
        <taxon>Poaceae</taxon>
        <taxon>PACMAD clade</taxon>
        <taxon>Arundinoideae</taxon>
        <taxon>Arundineae</taxon>
        <taxon>Arundo</taxon>
    </lineage>
</organism>
<protein>
    <submittedName>
        <fullName evidence="1">Uncharacterized protein</fullName>
    </submittedName>
</protein>
<proteinExistence type="predicted"/>
<reference evidence="1" key="2">
    <citation type="journal article" date="2015" name="Data Brief">
        <title>Shoot transcriptome of the giant reed, Arundo donax.</title>
        <authorList>
            <person name="Barrero R.A."/>
            <person name="Guerrero F.D."/>
            <person name="Moolhuijzen P."/>
            <person name="Goolsby J.A."/>
            <person name="Tidwell J."/>
            <person name="Bellgard S.E."/>
            <person name="Bellgard M.I."/>
        </authorList>
    </citation>
    <scope>NUCLEOTIDE SEQUENCE</scope>
    <source>
        <tissue evidence="1">Shoot tissue taken approximately 20 cm above the soil surface</tissue>
    </source>
</reference>
<sequence length="139" mass="15704">MAPDARTTMAAMTGSRTRWWRCWKWWWTSGRRRTGRATRGCPCSRRSRPSAGSRWLARSDKYSRVSLLGSAASSMHRRAFSSDALSFWMNSSVHGALDSRSSLYNCIRQRSKAYSEVSVPCACICRCCLSSYVHGFVSA</sequence>
<dbReference type="AlphaFoldDB" id="A0A0A9CZT4"/>